<accession>A0A419RTR4</accession>
<dbReference type="RefSeq" id="WP_120048189.1">
    <property type="nucleotide sequence ID" value="NZ_RAHX01000001.1"/>
</dbReference>
<feature type="chain" id="PRO_5019440460" description="Argininosuccinate lyase" evidence="2">
    <location>
        <begin position="24"/>
        <end position="81"/>
    </location>
</feature>
<keyword evidence="4" id="KW-1185">Reference proteome</keyword>
<evidence type="ECO:0008006" key="5">
    <source>
        <dbReference type="Google" id="ProtNLM"/>
    </source>
</evidence>
<evidence type="ECO:0000256" key="1">
    <source>
        <dbReference type="SAM" id="MobiDB-lite"/>
    </source>
</evidence>
<name>A0A419RTR4_9SPHN</name>
<evidence type="ECO:0000256" key="2">
    <source>
        <dbReference type="SAM" id="SignalP"/>
    </source>
</evidence>
<feature type="compositionally biased region" description="Acidic residues" evidence="1">
    <location>
        <begin position="63"/>
        <end position="81"/>
    </location>
</feature>
<feature type="signal peptide" evidence="2">
    <location>
        <begin position="1"/>
        <end position="23"/>
    </location>
</feature>
<dbReference type="AlphaFoldDB" id="A0A419RTR4"/>
<feature type="region of interest" description="Disordered" evidence="1">
    <location>
        <begin position="21"/>
        <end position="81"/>
    </location>
</feature>
<organism evidence="3 4">
    <name type="scientific">Aurantiacibacter aquimixticola</name>
    <dbReference type="NCBI Taxonomy" id="1958945"/>
    <lineage>
        <taxon>Bacteria</taxon>
        <taxon>Pseudomonadati</taxon>
        <taxon>Pseudomonadota</taxon>
        <taxon>Alphaproteobacteria</taxon>
        <taxon>Sphingomonadales</taxon>
        <taxon>Erythrobacteraceae</taxon>
        <taxon>Aurantiacibacter</taxon>
    </lineage>
</organism>
<comment type="caution">
    <text evidence="3">The sequence shown here is derived from an EMBL/GenBank/DDBJ whole genome shotgun (WGS) entry which is preliminary data.</text>
</comment>
<dbReference type="EMBL" id="RAHX01000001">
    <property type="protein sequence ID" value="RJY09183.1"/>
    <property type="molecule type" value="Genomic_DNA"/>
</dbReference>
<keyword evidence="2" id="KW-0732">Signal</keyword>
<reference evidence="3 4" key="1">
    <citation type="journal article" date="2017" name="Int. J. Syst. Evol. Microbiol.">
        <title>Erythrobacter aquimixticola sp. nov., isolated from the junction between the ocean and a freshwater spring.</title>
        <authorList>
            <person name="Park S."/>
            <person name="Jung Y.T."/>
            <person name="Choi S.J."/>
            <person name="Yoon J.H."/>
        </authorList>
    </citation>
    <scope>NUCLEOTIDE SEQUENCE [LARGE SCALE GENOMIC DNA]</scope>
    <source>
        <strain evidence="3 4">JSSK-14</strain>
    </source>
</reference>
<dbReference type="PROSITE" id="PS51257">
    <property type="entry name" value="PROKAR_LIPOPROTEIN"/>
    <property type="match status" value="1"/>
</dbReference>
<sequence>MNARLPAILFLPLAILAACGEDAGPTTDEDGRESSGEVLEGTISDAMLPLDQVRSQAPLAESEAGDTDDGAEADGEEEEDS</sequence>
<evidence type="ECO:0000313" key="4">
    <source>
        <dbReference type="Proteomes" id="UP000285232"/>
    </source>
</evidence>
<gene>
    <name evidence="3" type="ORF">D6201_07255</name>
</gene>
<dbReference type="Proteomes" id="UP000285232">
    <property type="component" value="Unassembled WGS sequence"/>
</dbReference>
<proteinExistence type="predicted"/>
<dbReference type="OrthoDB" id="7511418at2"/>
<evidence type="ECO:0000313" key="3">
    <source>
        <dbReference type="EMBL" id="RJY09183.1"/>
    </source>
</evidence>
<protein>
    <recommendedName>
        <fullName evidence="5">Argininosuccinate lyase</fullName>
    </recommendedName>
</protein>